<protein>
    <submittedName>
        <fullName evidence="3">Glycosyltransferase family 90 protein</fullName>
    </submittedName>
</protein>
<keyword evidence="1" id="KW-1133">Transmembrane helix</keyword>
<dbReference type="OrthoDB" id="541052at2759"/>
<keyword evidence="1" id="KW-0472">Membrane</keyword>
<evidence type="ECO:0000256" key="1">
    <source>
        <dbReference type="SAM" id="Phobius"/>
    </source>
</evidence>
<gene>
    <name evidence="3" type="ORF">AOQ84DRAFT_390206</name>
</gene>
<dbReference type="PANTHER" id="PTHR12203:SF104">
    <property type="entry name" value="PROTEIN CAP1, PUTATIVE (AFU_ORTHOLOGUE AFUA_1G05595)-RELATED"/>
    <property type="match status" value="1"/>
</dbReference>
<keyword evidence="4" id="KW-1185">Reference proteome</keyword>
<dbReference type="AlphaFoldDB" id="A0A8E2JR21"/>
<feature type="transmembrane region" description="Helical" evidence="1">
    <location>
        <begin position="367"/>
        <end position="385"/>
    </location>
</feature>
<keyword evidence="3" id="KW-0808">Transferase</keyword>
<dbReference type="EMBL" id="KV750077">
    <property type="protein sequence ID" value="OCL06419.1"/>
    <property type="molecule type" value="Genomic_DNA"/>
</dbReference>
<feature type="transmembrane region" description="Helical" evidence="1">
    <location>
        <begin position="149"/>
        <end position="168"/>
    </location>
</feature>
<dbReference type="InterPro" id="IPR051091">
    <property type="entry name" value="O-Glucosyltr/Glycosyltrsf_90"/>
</dbReference>
<reference evidence="3 4" key="1">
    <citation type="journal article" date="2016" name="Nat. Commun.">
        <title>Ectomycorrhizal ecology is imprinted in the genome of the dominant symbiotic fungus Cenococcum geophilum.</title>
        <authorList>
            <consortium name="DOE Joint Genome Institute"/>
            <person name="Peter M."/>
            <person name="Kohler A."/>
            <person name="Ohm R.A."/>
            <person name="Kuo A."/>
            <person name="Krutzmann J."/>
            <person name="Morin E."/>
            <person name="Arend M."/>
            <person name="Barry K.W."/>
            <person name="Binder M."/>
            <person name="Choi C."/>
            <person name="Clum A."/>
            <person name="Copeland A."/>
            <person name="Grisel N."/>
            <person name="Haridas S."/>
            <person name="Kipfer T."/>
            <person name="LaButti K."/>
            <person name="Lindquist E."/>
            <person name="Lipzen A."/>
            <person name="Maire R."/>
            <person name="Meier B."/>
            <person name="Mihaltcheva S."/>
            <person name="Molinier V."/>
            <person name="Murat C."/>
            <person name="Poggeler S."/>
            <person name="Quandt C.A."/>
            <person name="Sperisen C."/>
            <person name="Tritt A."/>
            <person name="Tisserant E."/>
            <person name="Crous P.W."/>
            <person name="Henrissat B."/>
            <person name="Nehls U."/>
            <person name="Egli S."/>
            <person name="Spatafora J.W."/>
            <person name="Grigoriev I.V."/>
            <person name="Martin F.M."/>
        </authorList>
    </citation>
    <scope>NUCLEOTIDE SEQUENCE [LARGE SCALE GENOMIC DNA]</scope>
    <source>
        <strain evidence="3 4">CBS 207.34</strain>
    </source>
</reference>
<dbReference type="Pfam" id="PF05686">
    <property type="entry name" value="Glyco_transf_90"/>
    <property type="match status" value="1"/>
</dbReference>
<feature type="transmembrane region" description="Helical" evidence="1">
    <location>
        <begin position="174"/>
        <end position="194"/>
    </location>
</feature>
<name>A0A8E2JR21_9PEZI</name>
<dbReference type="Proteomes" id="UP000250140">
    <property type="component" value="Unassembled WGS sequence"/>
</dbReference>
<evidence type="ECO:0000313" key="4">
    <source>
        <dbReference type="Proteomes" id="UP000250140"/>
    </source>
</evidence>
<feature type="transmembrane region" description="Helical" evidence="1">
    <location>
        <begin position="12"/>
        <end position="33"/>
    </location>
</feature>
<feature type="domain" description="Glycosyl transferase CAP10" evidence="2">
    <location>
        <begin position="655"/>
        <end position="948"/>
    </location>
</feature>
<organism evidence="3 4">
    <name type="scientific">Glonium stellatum</name>
    <dbReference type="NCBI Taxonomy" id="574774"/>
    <lineage>
        <taxon>Eukaryota</taxon>
        <taxon>Fungi</taxon>
        <taxon>Dikarya</taxon>
        <taxon>Ascomycota</taxon>
        <taxon>Pezizomycotina</taxon>
        <taxon>Dothideomycetes</taxon>
        <taxon>Pleosporomycetidae</taxon>
        <taxon>Gloniales</taxon>
        <taxon>Gloniaceae</taxon>
        <taxon>Glonium</taxon>
    </lineage>
</organism>
<keyword evidence="1" id="KW-0812">Transmembrane</keyword>
<evidence type="ECO:0000259" key="2">
    <source>
        <dbReference type="SMART" id="SM00672"/>
    </source>
</evidence>
<dbReference type="GO" id="GO:0016740">
    <property type="term" value="F:transferase activity"/>
    <property type="evidence" value="ECO:0007669"/>
    <property type="project" value="UniProtKB-KW"/>
</dbReference>
<feature type="transmembrane region" description="Helical" evidence="1">
    <location>
        <begin position="39"/>
        <end position="61"/>
    </location>
</feature>
<dbReference type="InterPro" id="IPR006598">
    <property type="entry name" value="CAP10"/>
</dbReference>
<sequence>MRPAITVMVEYAAQYTYFLLPTAFLGVSIISTINTPVQHSLLITSISWALVWIFGIIRAGIYSGLDNTIRKKFSWAAGALFALAQICERAARDREGIWWTKALLPGLVFLLFETEFWPKTGTLPNLLPLDGHLVENHSSAEKGTHTKSFRLLTIITISAGAVLSTPFITSPTSALGLSSVLFNAAGLVLFESAIKNTKNEKNAGSRGFVSANGTFSRRNSQDGVQQEHYITSLRDAAAIIAISCGAAAYLMEGFRTDVLAWDPEIAKLEGNWKLVQNHRMIEQCVLMILVRTLESILLFMTLYQQGAPQTSFIVVAAYLYARLNFGSTFSGVWFTAIFASTSFLFLYNPSSTQSIFDRRSTMRAKRIVLLLGLLSFTILLVRFFYHTLTLPSFDPSDNPIIEVNPPIEPFRPLQLDTKQGHPVDQLIRSSEQEFKNQLARQSSSLANAVSEYRRRYGIPPPPKFERWYEFAIRAEVQLIDEFDTINEALLPFWALKPSTIRARVREALGSDENSLIGLSIRDGEAVKIEGGAEWQQQATLGMIKNFVQHLPDMDVAFNIHDEPRVIVPHDQLSHMVEIAREQRMPAALANASPLNAFSNRPDDMGNGRRFPESKTTRFNKFAHQQTWTHARMSCSPNSPARSYEDATADNLTSYAIGDLGFVYNQSAFSDICMSPSFRQTYGFFERPNAFNIVHDLIPIFSQSKISSFQDITYPSPWYWFGKVGYDEERDTDWYNKTNSLYWRGSTTGGFSRNGGWRRQHRQHVIQKMNAPDKAKILVNQKEKNSPGWQTKEVPRQEYKDFIDVKFSHVGQCDPGDCDAQKEFFNVVDRVDGQDAWQYQHLLDMDGNAFSGRFYAFLKSMSLVYKMAIFQEWHKEWLKPWVHYIPLSLHGDEWLELVRYFSSEEEGKLQAPNIAVQGREWGNKVLRNVDFEVWFFRLLLEYGRIIDDNREIIGYPGP</sequence>
<dbReference type="PANTHER" id="PTHR12203">
    <property type="entry name" value="KDEL LYS-ASP-GLU-LEU CONTAINING - RELATED"/>
    <property type="match status" value="1"/>
</dbReference>
<evidence type="ECO:0000313" key="3">
    <source>
        <dbReference type="EMBL" id="OCL06419.1"/>
    </source>
</evidence>
<proteinExistence type="predicted"/>
<feature type="transmembrane region" description="Helical" evidence="1">
    <location>
        <begin position="323"/>
        <end position="347"/>
    </location>
</feature>
<dbReference type="SMART" id="SM00672">
    <property type="entry name" value="CAP10"/>
    <property type="match status" value="1"/>
</dbReference>
<accession>A0A8E2JR21</accession>
<feature type="transmembrane region" description="Helical" evidence="1">
    <location>
        <begin position="284"/>
        <end position="303"/>
    </location>
</feature>